<keyword evidence="2" id="KW-1185">Reference proteome</keyword>
<sequence length="154" mass="17800">MPQEGLQESAQALVYALEGAGEQREQYWNNRIRPYWQTIWPKSRPLASKAIAELLARLAIAARGEFPAALGTVRDWLQPLEHPHYVVHLLHESGLCSRFPQDVLKLLDSIIVDQPWAPQELRDCLRALVAAWVEGQRDIRYLRLIEYARRHGQE</sequence>
<protein>
    <submittedName>
        <fullName evidence="1">Uncharacterized protein</fullName>
    </submittedName>
</protein>
<dbReference type="Proteomes" id="UP000463939">
    <property type="component" value="Chromosome"/>
</dbReference>
<proteinExistence type="predicted"/>
<reference evidence="2" key="1">
    <citation type="submission" date="2019-11" db="EMBL/GenBank/DDBJ databases">
        <title>Isolation and characterization of a novel species in the genus Sulfuriferula.</title>
        <authorList>
            <person name="Mochizuki J."/>
            <person name="Kojima H."/>
            <person name="Fukui M."/>
        </authorList>
    </citation>
    <scope>NUCLEOTIDE SEQUENCE [LARGE SCALE GENOMIC DNA]</scope>
    <source>
        <strain evidence="2">SGTM</strain>
    </source>
</reference>
<name>A0A809REL1_9PROT</name>
<dbReference type="EMBL" id="AP021881">
    <property type="protein sequence ID" value="BBO99303.1"/>
    <property type="molecule type" value="Genomic_DNA"/>
</dbReference>
<accession>A0A809REL1</accession>
<dbReference type="KEGG" id="sniv:SFSGTM_00120"/>
<organism evidence="1 2">
    <name type="scientific">Sulfuriferula nivalis</name>
    <dbReference type="NCBI Taxonomy" id="2675298"/>
    <lineage>
        <taxon>Bacteria</taxon>
        <taxon>Pseudomonadati</taxon>
        <taxon>Pseudomonadota</taxon>
        <taxon>Betaproteobacteria</taxon>
        <taxon>Nitrosomonadales</taxon>
        <taxon>Sulfuricellaceae</taxon>
        <taxon>Sulfuriferula</taxon>
    </lineage>
</organism>
<evidence type="ECO:0000313" key="1">
    <source>
        <dbReference type="EMBL" id="BBO99303.1"/>
    </source>
</evidence>
<dbReference type="RefSeq" id="WP_162083369.1">
    <property type="nucleotide sequence ID" value="NZ_AP021881.1"/>
</dbReference>
<dbReference type="AlphaFoldDB" id="A0A809REL1"/>
<gene>
    <name evidence="1" type="ORF">SFSGTM_00120</name>
</gene>
<evidence type="ECO:0000313" key="2">
    <source>
        <dbReference type="Proteomes" id="UP000463939"/>
    </source>
</evidence>